<comment type="caution">
    <text evidence="1">The sequence shown here is derived from an EMBL/GenBank/DDBJ whole genome shotgun (WGS) entry which is preliminary data.</text>
</comment>
<name>A0AAW8YJP4_PEDAC</name>
<evidence type="ECO:0000313" key="2">
    <source>
        <dbReference type="Proteomes" id="UP001280897"/>
    </source>
</evidence>
<gene>
    <name evidence="1" type="ORF">R0G89_08630</name>
</gene>
<dbReference type="Proteomes" id="UP001280897">
    <property type="component" value="Unassembled WGS sequence"/>
</dbReference>
<proteinExistence type="predicted"/>
<dbReference type="RefSeq" id="WP_036685441.1">
    <property type="nucleotide sequence ID" value="NZ_JAWJAV010000005.1"/>
</dbReference>
<reference evidence="1" key="2">
    <citation type="submission" date="2023-10" db="EMBL/GenBank/DDBJ databases">
        <authorList>
            <person name="Khurajog B."/>
        </authorList>
    </citation>
    <scope>NUCLEOTIDE SEQUENCE</scope>
    <source>
        <strain evidence="1">BF9</strain>
    </source>
</reference>
<evidence type="ECO:0000313" key="1">
    <source>
        <dbReference type="EMBL" id="MDV2621792.1"/>
    </source>
</evidence>
<organism evidence="1 2">
    <name type="scientific">Pediococcus acidilactici</name>
    <dbReference type="NCBI Taxonomy" id="1254"/>
    <lineage>
        <taxon>Bacteria</taxon>
        <taxon>Bacillati</taxon>
        <taxon>Bacillota</taxon>
        <taxon>Bacilli</taxon>
        <taxon>Lactobacillales</taxon>
        <taxon>Lactobacillaceae</taxon>
        <taxon>Pediococcus</taxon>
        <taxon>Pediococcus acidilactici group</taxon>
    </lineage>
</organism>
<dbReference type="AlphaFoldDB" id="A0AAW8YJP4"/>
<sequence>MANDSVKIRKSGNSSILTVPKSITPMATSYRVYQGRDGMIVYVPEKDNPFKNADFIAEHENSIKKEAGGGQLFNNELAEQ</sequence>
<protein>
    <submittedName>
        <fullName evidence="1">Antitoxin of toxin-antitoxin stability system</fullName>
    </submittedName>
</protein>
<accession>A0AAW8YJP4</accession>
<dbReference type="EMBL" id="JAWJAV010000005">
    <property type="protein sequence ID" value="MDV2621792.1"/>
    <property type="molecule type" value="Genomic_DNA"/>
</dbReference>
<reference evidence="1" key="1">
    <citation type="journal article" date="2023" name="PeerJ">
        <title>Selection and evaluation of lactic acid bacteria from chicken feces in Thailand as potential probiotics.</title>
        <authorList>
            <person name="Khurajog B."/>
            <person name="Disastra Y."/>
            <person name="Lawwyne L.D."/>
            <person name="Sirichokchatchawan W."/>
            <person name="Niyomtham W."/>
            <person name="Yindee J."/>
            <person name="Hampson D.J."/>
            <person name="Prapasarakul N."/>
        </authorList>
    </citation>
    <scope>NUCLEOTIDE SEQUENCE</scope>
    <source>
        <strain evidence="1">BF9</strain>
    </source>
</reference>